<accession>A0A239XBJ9</accession>
<dbReference type="RefSeq" id="WP_095123195.1">
    <property type="nucleotide sequence ID" value="NZ_LT906454.1"/>
</dbReference>
<dbReference type="GO" id="GO:0015293">
    <property type="term" value="F:symporter activity"/>
    <property type="evidence" value="ECO:0007669"/>
    <property type="project" value="InterPro"/>
</dbReference>
<evidence type="ECO:0000313" key="2">
    <source>
        <dbReference type="EMBL" id="SNV43448.1"/>
    </source>
</evidence>
<evidence type="ECO:0000256" key="1">
    <source>
        <dbReference type="SAM" id="Phobius"/>
    </source>
</evidence>
<feature type="transmembrane region" description="Helical" evidence="1">
    <location>
        <begin position="256"/>
        <end position="278"/>
    </location>
</feature>
<feature type="transmembrane region" description="Helical" evidence="1">
    <location>
        <begin position="92"/>
        <end position="111"/>
    </location>
</feature>
<feature type="transmembrane region" description="Helical" evidence="1">
    <location>
        <begin position="438"/>
        <end position="461"/>
    </location>
</feature>
<gene>
    <name evidence="2" type="primary">uidB</name>
    <name evidence="2" type="ORF">SAMEA4504048_01696</name>
</gene>
<evidence type="ECO:0000313" key="3">
    <source>
        <dbReference type="Proteomes" id="UP000215144"/>
    </source>
</evidence>
<reference evidence="2 3" key="1">
    <citation type="submission" date="2017-06" db="EMBL/GenBank/DDBJ databases">
        <authorList>
            <consortium name="Pathogen Informatics"/>
        </authorList>
    </citation>
    <scope>NUCLEOTIDE SEQUENCE [LARGE SCALE GENOMIC DNA]</scope>
    <source>
        <strain evidence="2 3">NCTC11291</strain>
    </source>
</reference>
<dbReference type="AlphaFoldDB" id="A0A239XBJ9"/>
<dbReference type="InterPro" id="IPR036259">
    <property type="entry name" value="MFS_trans_sf"/>
</dbReference>
<protein>
    <submittedName>
        <fullName evidence="2">Glucuronide transporter</fullName>
    </submittedName>
</protein>
<feature type="transmembrane region" description="Helical" evidence="1">
    <location>
        <begin position="117"/>
        <end position="135"/>
    </location>
</feature>
<proteinExistence type="predicted"/>
<feature type="transmembrane region" description="Helical" evidence="1">
    <location>
        <begin position="316"/>
        <end position="335"/>
    </location>
</feature>
<feature type="transmembrane region" description="Helical" evidence="1">
    <location>
        <begin position="398"/>
        <end position="418"/>
    </location>
</feature>
<organism evidence="2 3">
    <name type="scientific">Streptococcus acidominimus</name>
    <dbReference type="NCBI Taxonomy" id="1326"/>
    <lineage>
        <taxon>Bacteria</taxon>
        <taxon>Bacillati</taxon>
        <taxon>Bacillota</taxon>
        <taxon>Bacilli</taxon>
        <taxon>Lactobacillales</taxon>
        <taxon>Streptococcaceae</taxon>
        <taxon>Streptococcus</taxon>
    </lineage>
</organism>
<keyword evidence="1" id="KW-0812">Transmembrane</keyword>
<dbReference type="SUPFAM" id="SSF103473">
    <property type="entry name" value="MFS general substrate transporter"/>
    <property type="match status" value="1"/>
</dbReference>
<dbReference type="EMBL" id="LT906454">
    <property type="protein sequence ID" value="SNV43448.1"/>
    <property type="molecule type" value="Genomic_DNA"/>
</dbReference>
<dbReference type="KEGG" id="saco:SAME_01696"/>
<keyword evidence="1" id="KW-0472">Membrane</keyword>
<keyword evidence="1" id="KW-1133">Transmembrane helix</keyword>
<dbReference type="Proteomes" id="UP000215144">
    <property type="component" value="Chromosome 1"/>
</dbReference>
<dbReference type="GO" id="GO:0005886">
    <property type="term" value="C:plasma membrane"/>
    <property type="evidence" value="ECO:0007669"/>
    <property type="project" value="TreeGrafter"/>
</dbReference>
<feature type="transmembrane region" description="Helical" evidence="1">
    <location>
        <begin position="34"/>
        <end position="57"/>
    </location>
</feature>
<dbReference type="GO" id="GO:0008643">
    <property type="term" value="P:carbohydrate transport"/>
    <property type="evidence" value="ECO:0007669"/>
    <property type="project" value="InterPro"/>
</dbReference>
<dbReference type="InterPro" id="IPR039672">
    <property type="entry name" value="MFS_2"/>
</dbReference>
<feature type="transmembrane region" description="Helical" evidence="1">
    <location>
        <begin position="284"/>
        <end position="304"/>
    </location>
</feature>
<feature type="transmembrane region" description="Helical" evidence="1">
    <location>
        <begin position="156"/>
        <end position="175"/>
    </location>
</feature>
<dbReference type="Pfam" id="PF13347">
    <property type="entry name" value="MFS_2"/>
    <property type="match status" value="1"/>
</dbReference>
<name>A0A239XBJ9_STRAI</name>
<sequence length="515" mass="56726">MMSHKKDRSEDITYNRAKLWQIILFAANNTSTNIYLVAFSFVAYFSTGVLGLAAIFVSQLMGYIRIFDGFIDPAIGALIDKTNTKFGKYRPILVLGNLITALSFLFLFNIHHFGKGMVMPLFIVALIIHKIGYSMQQTITKAGQTALTNDPKQRPIFNIVDGIMTAILFSGSQIVVSSYLVKKHGGFTESFFVELMWDVILISAVLAVVAIIGIWKKDNSKYFGLGGEKNKKTSFKDYWQVIKGNKPLQVLSLSAALVKFCAQLFGDAVVTVMLFGILFGNYALSGAISAMMVIPNILVTTFAASVARKRGLRSAYILALQIGIVGLMAMGALLFFGEQGGLSFTKWTPYSVAFVIAYIFARYFSSAPSGLVLTMGADISDYETSVSGRYVSGMIGTIFSLTDSVASSFAPMVVGWALTSIGFAKDYPTAETPLTPELKMMTIILFAVIPAVFLLVSLFLMKFYKLDKEMMVQIQEKIHTMKAARDKERAMAIAKNVPLSDMDYVDLSKYPVDDK</sequence>
<dbReference type="PANTHER" id="PTHR11328">
    <property type="entry name" value="MAJOR FACILITATOR SUPERFAMILY DOMAIN-CONTAINING PROTEIN"/>
    <property type="match status" value="1"/>
</dbReference>
<feature type="transmembrane region" description="Helical" evidence="1">
    <location>
        <begin position="347"/>
        <end position="365"/>
    </location>
</feature>
<dbReference type="OrthoDB" id="9764596at2"/>
<feature type="transmembrane region" description="Helical" evidence="1">
    <location>
        <begin position="195"/>
        <end position="215"/>
    </location>
</feature>
<dbReference type="PANTHER" id="PTHR11328:SF28">
    <property type="entry name" value="MAJOR FACILITATOR SUPERFAMILY DOMAIN-CONTAINING PROTEIN 12"/>
    <property type="match status" value="1"/>
</dbReference>